<dbReference type="PROSITE" id="PS01035">
    <property type="entry name" value="PTS_EIIB_TYPE_1_CYS"/>
    <property type="match status" value="1"/>
</dbReference>
<evidence type="ECO:0000256" key="8">
    <source>
        <dbReference type="ARBA" id="ARBA00022777"/>
    </source>
</evidence>
<dbReference type="InterPro" id="IPR018113">
    <property type="entry name" value="PTrfase_EIIB_Cys"/>
</dbReference>
<feature type="domain" description="PTS EIIB type-1" evidence="13">
    <location>
        <begin position="5"/>
        <end position="88"/>
    </location>
</feature>
<dbReference type="OrthoDB" id="9769191at2"/>
<feature type="transmembrane region" description="Helical" evidence="12">
    <location>
        <begin position="215"/>
        <end position="239"/>
    </location>
</feature>
<feature type="transmembrane region" description="Helical" evidence="12">
    <location>
        <begin position="338"/>
        <end position="356"/>
    </location>
</feature>
<evidence type="ECO:0000256" key="3">
    <source>
        <dbReference type="ARBA" id="ARBA00022475"/>
    </source>
</evidence>
<keyword evidence="10 12" id="KW-0472">Membrane</keyword>
<feature type="transmembrane region" description="Helical" evidence="12">
    <location>
        <begin position="185"/>
        <end position="203"/>
    </location>
</feature>
<proteinExistence type="predicted"/>
<dbReference type="CDD" id="cd00212">
    <property type="entry name" value="PTS_IIB_glc"/>
    <property type="match status" value="1"/>
</dbReference>
<dbReference type="InterPro" id="IPR001996">
    <property type="entry name" value="PTS_IIB_1"/>
</dbReference>
<dbReference type="GO" id="GO:0009401">
    <property type="term" value="P:phosphoenolpyruvate-dependent sugar phosphotransferase system"/>
    <property type="evidence" value="ECO:0007669"/>
    <property type="project" value="UniProtKB-KW"/>
</dbReference>
<dbReference type="PROSITE" id="PS51103">
    <property type="entry name" value="PTS_EIIC_TYPE_1"/>
    <property type="match status" value="1"/>
</dbReference>
<dbReference type="PROSITE" id="PS51098">
    <property type="entry name" value="PTS_EIIB_TYPE_1"/>
    <property type="match status" value="1"/>
</dbReference>
<dbReference type="GO" id="GO:0008982">
    <property type="term" value="F:protein-N(PI)-phosphohistidine-sugar phosphotransferase activity"/>
    <property type="evidence" value="ECO:0007669"/>
    <property type="project" value="InterPro"/>
</dbReference>
<evidence type="ECO:0000259" key="14">
    <source>
        <dbReference type="PROSITE" id="PS51103"/>
    </source>
</evidence>
<dbReference type="InterPro" id="IPR003352">
    <property type="entry name" value="PTS_EIIC"/>
</dbReference>
<dbReference type="RefSeq" id="WP_125984749.1">
    <property type="nucleotide sequence ID" value="NZ_NGJS01000023.1"/>
</dbReference>
<dbReference type="GO" id="GO:0005886">
    <property type="term" value="C:plasma membrane"/>
    <property type="evidence" value="ECO:0007669"/>
    <property type="project" value="UniProtKB-SubCell"/>
</dbReference>
<feature type="transmembrane region" description="Helical" evidence="12">
    <location>
        <begin position="152"/>
        <end position="173"/>
    </location>
</feature>
<keyword evidence="6" id="KW-0598">Phosphotransferase system</keyword>
<evidence type="ECO:0000256" key="9">
    <source>
        <dbReference type="ARBA" id="ARBA00022989"/>
    </source>
</evidence>
<dbReference type="Gene3D" id="3.30.1360.60">
    <property type="entry name" value="Glucose permease domain IIB"/>
    <property type="match status" value="1"/>
</dbReference>
<gene>
    <name evidence="15" type="ORF">CBF37_10755</name>
</gene>
<evidence type="ECO:0000256" key="1">
    <source>
        <dbReference type="ARBA" id="ARBA00004651"/>
    </source>
</evidence>
<dbReference type="InterPro" id="IPR036878">
    <property type="entry name" value="Glu_permease_IIB"/>
</dbReference>
<feature type="transmembrane region" description="Helical" evidence="12">
    <location>
        <begin position="439"/>
        <end position="461"/>
    </location>
</feature>
<keyword evidence="3" id="KW-1003">Cell membrane</keyword>
<feature type="transmembrane region" description="Helical" evidence="12">
    <location>
        <begin position="397"/>
        <end position="419"/>
    </location>
</feature>
<dbReference type="EMBL" id="NGJS01000023">
    <property type="protein sequence ID" value="RST96733.1"/>
    <property type="molecule type" value="Genomic_DNA"/>
</dbReference>
<evidence type="ECO:0000313" key="16">
    <source>
        <dbReference type="Proteomes" id="UP000287857"/>
    </source>
</evidence>
<keyword evidence="7 12" id="KW-0812">Transmembrane</keyword>
<dbReference type="InterPro" id="IPR013013">
    <property type="entry name" value="PTS_EIIC_1"/>
</dbReference>
<dbReference type="GO" id="GO:0015771">
    <property type="term" value="P:trehalose transport"/>
    <property type="evidence" value="ECO:0007669"/>
    <property type="project" value="TreeGrafter"/>
</dbReference>
<keyword evidence="16" id="KW-1185">Reference proteome</keyword>
<protein>
    <submittedName>
        <fullName evidence="15">PTS sugar transporter subunit IIA</fullName>
    </submittedName>
</protein>
<organism evidence="15 16">
    <name type="scientific">Vagococcus vulneris</name>
    <dbReference type="NCBI Taxonomy" id="1977869"/>
    <lineage>
        <taxon>Bacteria</taxon>
        <taxon>Bacillati</taxon>
        <taxon>Bacillota</taxon>
        <taxon>Bacilli</taxon>
        <taxon>Lactobacillales</taxon>
        <taxon>Enterococcaceae</taxon>
        <taxon>Vagococcus</taxon>
    </lineage>
</organism>
<evidence type="ECO:0000313" key="15">
    <source>
        <dbReference type="EMBL" id="RST96733.1"/>
    </source>
</evidence>
<feature type="transmembrane region" description="Helical" evidence="12">
    <location>
        <begin position="259"/>
        <end position="280"/>
    </location>
</feature>
<evidence type="ECO:0000256" key="10">
    <source>
        <dbReference type="ARBA" id="ARBA00023136"/>
    </source>
</evidence>
<evidence type="ECO:0000256" key="2">
    <source>
        <dbReference type="ARBA" id="ARBA00022448"/>
    </source>
</evidence>
<keyword evidence="9 12" id="KW-1133">Transmembrane helix</keyword>
<dbReference type="SUPFAM" id="SSF55604">
    <property type="entry name" value="Glucose permease domain IIB"/>
    <property type="match status" value="1"/>
</dbReference>
<reference evidence="15 16" key="1">
    <citation type="submission" date="2017-05" db="EMBL/GenBank/DDBJ databases">
        <title>Vagococcus spp. assemblies.</title>
        <authorList>
            <person name="Gulvik C.A."/>
        </authorList>
    </citation>
    <scope>NUCLEOTIDE SEQUENCE [LARGE SCALE GENOMIC DNA]</scope>
    <source>
        <strain evidence="15 16">SS1995</strain>
    </source>
</reference>
<dbReference type="PANTHER" id="PTHR30175">
    <property type="entry name" value="PHOSPHOTRANSFERASE SYSTEM TRANSPORT PROTEIN"/>
    <property type="match status" value="1"/>
</dbReference>
<evidence type="ECO:0000256" key="12">
    <source>
        <dbReference type="SAM" id="Phobius"/>
    </source>
</evidence>
<keyword evidence="8" id="KW-0418">Kinase</keyword>
<dbReference type="PANTHER" id="PTHR30175:SF7">
    <property type="entry name" value="NEGATIVE REGULATOR OF SACY ACTIVITY"/>
    <property type="match status" value="1"/>
</dbReference>
<dbReference type="Pfam" id="PF02378">
    <property type="entry name" value="PTS_EIIC"/>
    <property type="match status" value="1"/>
</dbReference>
<evidence type="ECO:0000259" key="13">
    <source>
        <dbReference type="PROSITE" id="PS51098"/>
    </source>
</evidence>
<evidence type="ECO:0000256" key="6">
    <source>
        <dbReference type="ARBA" id="ARBA00022683"/>
    </source>
</evidence>
<evidence type="ECO:0000256" key="7">
    <source>
        <dbReference type="ARBA" id="ARBA00022692"/>
    </source>
</evidence>
<keyword evidence="4 15" id="KW-0762">Sugar transport</keyword>
<evidence type="ECO:0000256" key="4">
    <source>
        <dbReference type="ARBA" id="ARBA00022597"/>
    </source>
</evidence>
<accession>A0A429ZSU7</accession>
<dbReference type="GO" id="GO:0016301">
    <property type="term" value="F:kinase activity"/>
    <property type="evidence" value="ECO:0007669"/>
    <property type="project" value="UniProtKB-KW"/>
</dbReference>
<comment type="subcellular location">
    <subcellularLocation>
        <location evidence="1">Cell membrane</location>
        <topology evidence="1">Multi-pass membrane protein</topology>
    </subcellularLocation>
</comment>
<feature type="transmembrane region" description="Helical" evidence="12">
    <location>
        <begin position="112"/>
        <end position="132"/>
    </location>
</feature>
<keyword evidence="2" id="KW-0813">Transport</keyword>
<dbReference type="InterPro" id="IPR050558">
    <property type="entry name" value="PTS_Sugar-Specific_Components"/>
</dbReference>
<evidence type="ECO:0000256" key="5">
    <source>
        <dbReference type="ARBA" id="ARBA00022679"/>
    </source>
</evidence>
<evidence type="ECO:0000256" key="11">
    <source>
        <dbReference type="PROSITE-ProRule" id="PRU00421"/>
    </source>
</evidence>
<dbReference type="Proteomes" id="UP000287857">
    <property type="component" value="Unassembled WGS sequence"/>
</dbReference>
<feature type="domain" description="PTS EIIC type-1" evidence="14">
    <location>
        <begin position="107"/>
        <end position="472"/>
    </location>
</feature>
<keyword evidence="5" id="KW-0808">Transferase</keyword>
<comment type="caution">
    <text evidence="15">The sequence shown here is derived from an EMBL/GenBank/DDBJ whole genome shotgun (WGS) entry which is preliminary data.</text>
</comment>
<feature type="transmembrane region" description="Helical" evidence="12">
    <location>
        <begin position="286"/>
        <end position="305"/>
    </location>
</feature>
<sequence>MGKDYKQIGQDIIRVVGEDNIISMTHCATRLRLEVKNRELIDDSLIEKIDEVKGVFYNAGQYQIILGTGIVNKVYDGLMEDDPELKNKETSLEDMKKDGNPIKRAIRVLSDIFVPIIPGIVATGLFLGLKGVVLNESVLGFFGTSPEAIPEYIMTLMSVLTDTVFAFLPALICWSAFKKFGGTPIIGFVIGLMLVSPMLPNAYAVADINSGVHPIIAFGFIPIVGYQGSVLTALVVGIFGAKLEKISRKHMPNALDLMFTPFVVIFVMLLVGLLVLGPLLHFVESGLVVAVTWLIHVPFGIGGLIIGFMYPLAVMTGMHHLFIVIETTLLASTGFNPLITLCAMYGFANAAVSFAFSKKAKDKNVKVIGTSAGVTQLLGVSEPALFGITIRYGMKPLGIMLGCSALGGAILSILGIQANSYGLAVILSPLMYIYEPYQLITYVIVGICIFILSFVLTYLFAVPKELMVDTEE</sequence>
<dbReference type="GO" id="GO:0090589">
    <property type="term" value="F:protein-phosphocysteine-trehalose phosphotransferase system transporter activity"/>
    <property type="evidence" value="ECO:0007669"/>
    <property type="project" value="TreeGrafter"/>
</dbReference>
<dbReference type="AlphaFoldDB" id="A0A429ZSU7"/>
<feature type="active site" description="Phosphocysteine intermediate; for EIIB activity" evidence="11">
    <location>
        <position position="27"/>
    </location>
</feature>
<name>A0A429ZSU7_9ENTE</name>
<dbReference type="Pfam" id="PF00367">
    <property type="entry name" value="PTS_EIIB"/>
    <property type="match status" value="1"/>
</dbReference>